<evidence type="ECO:0000256" key="1">
    <source>
        <dbReference type="ARBA" id="ARBA00004651"/>
    </source>
</evidence>
<comment type="similarity">
    <text evidence="2">Belongs to the AzlC family.</text>
</comment>
<feature type="transmembrane region" description="Helical" evidence="8">
    <location>
        <begin position="172"/>
        <end position="191"/>
    </location>
</feature>
<dbReference type="EMBL" id="QXHD01000003">
    <property type="protein sequence ID" value="NEZ54645.1"/>
    <property type="molecule type" value="Genomic_DNA"/>
</dbReference>
<comment type="caution">
    <text evidence="9">The sequence shown here is derived from an EMBL/GenBank/DDBJ whole genome shotgun (WGS) entry which is preliminary data.</text>
</comment>
<feature type="transmembrane region" description="Helical" evidence="8">
    <location>
        <begin position="139"/>
        <end position="160"/>
    </location>
</feature>
<dbReference type="Pfam" id="PF03591">
    <property type="entry name" value="AzlC"/>
    <property type="match status" value="1"/>
</dbReference>
<evidence type="ECO:0000256" key="5">
    <source>
        <dbReference type="ARBA" id="ARBA00022692"/>
    </source>
</evidence>
<protein>
    <submittedName>
        <fullName evidence="9">Branched-chain amino acid ABC transporter permease</fullName>
    </submittedName>
</protein>
<accession>A0A6M0REM1</accession>
<feature type="transmembrane region" description="Helical" evidence="8">
    <location>
        <begin position="47"/>
        <end position="71"/>
    </location>
</feature>
<evidence type="ECO:0000313" key="9">
    <source>
        <dbReference type="EMBL" id="NEZ54645.1"/>
    </source>
</evidence>
<name>A0A6M0REM1_9CYAN</name>
<feature type="transmembrane region" description="Helical" evidence="8">
    <location>
        <begin position="21"/>
        <end position="41"/>
    </location>
</feature>
<proteinExistence type="inferred from homology"/>
<dbReference type="RefSeq" id="WP_163671386.1">
    <property type="nucleotide sequence ID" value="NZ_QXHD01000003.1"/>
</dbReference>
<keyword evidence="5 8" id="KW-0812">Transmembrane</keyword>
<evidence type="ECO:0000256" key="7">
    <source>
        <dbReference type="ARBA" id="ARBA00023136"/>
    </source>
</evidence>
<sequence length="243" mass="26473">MTMVSKLTQRPWHEFWAGARQTIPLIVGAIPFGIIFGTLAQSSGLSFGGAMGMSAVVFAGSSQFIALGLLAADTPIGIIILTTWVVNLRHLLYAVSLVPYVKHLSQTWKLPLGFWLTDENFMVAIQRYRQDDPSPHKHWFQFGSALAMYVNWQLCTLLGLTLGQSIPNASAWGLDFAMVATFIGMTIPYLTNRPMVATVVTAGVTALLARGLPHQLGLMVAAIAGILVGVLLENYSKKLKEEL</sequence>
<dbReference type="PANTHER" id="PTHR34979:SF1">
    <property type="entry name" value="INNER MEMBRANE PROTEIN YGAZ"/>
    <property type="match status" value="1"/>
</dbReference>
<reference evidence="9 10" key="1">
    <citation type="journal article" date="2020" name="Microb. Ecol.">
        <title>Ecogenomics of the Marine Benthic Filamentous Cyanobacterium Adonisia.</title>
        <authorList>
            <person name="Walter J.M."/>
            <person name="Coutinho F.H."/>
            <person name="Leomil L."/>
            <person name="Hargreaves P.I."/>
            <person name="Campeao M.E."/>
            <person name="Vieira V.V."/>
            <person name="Silva B.S."/>
            <person name="Fistarol G.O."/>
            <person name="Salomon P.S."/>
            <person name="Sawabe T."/>
            <person name="Mino S."/>
            <person name="Hosokawa M."/>
            <person name="Miyashita H."/>
            <person name="Maruyama F."/>
            <person name="van Verk M.C."/>
            <person name="Dutilh B.E."/>
            <person name="Thompson C.C."/>
            <person name="Thompson F.L."/>
        </authorList>
    </citation>
    <scope>NUCLEOTIDE SEQUENCE [LARGE SCALE GENOMIC DNA]</scope>
    <source>
        <strain evidence="9 10">CCMR0081</strain>
    </source>
</reference>
<keyword evidence="7 8" id="KW-0472">Membrane</keyword>
<evidence type="ECO:0000256" key="2">
    <source>
        <dbReference type="ARBA" id="ARBA00010735"/>
    </source>
</evidence>
<keyword evidence="10" id="KW-1185">Reference proteome</keyword>
<organism evidence="9 10">
    <name type="scientific">Adonisia turfae CCMR0081</name>
    <dbReference type="NCBI Taxonomy" id="2292702"/>
    <lineage>
        <taxon>Bacteria</taxon>
        <taxon>Bacillati</taxon>
        <taxon>Cyanobacteriota</taxon>
        <taxon>Adonisia</taxon>
        <taxon>Adonisia turfae</taxon>
    </lineage>
</organism>
<comment type="subcellular location">
    <subcellularLocation>
        <location evidence="1">Cell membrane</location>
        <topology evidence="1">Multi-pass membrane protein</topology>
    </subcellularLocation>
</comment>
<dbReference type="PANTHER" id="PTHR34979">
    <property type="entry name" value="INNER MEMBRANE PROTEIN YGAZ"/>
    <property type="match status" value="1"/>
</dbReference>
<gene>
    <name evidence="9" type="ORF">DXZ20_02840</name>
</gene>
<evidence type="ECO:0000256" key="4">
    <source>
        <dbReference type="ARBA" id="ARBA00022475"/>
    </source>
</evidence>
<dbReference type="InterPro" id="IPR011606">
    <property type="entry name" value="Brnchd-chn_aa_trnsp_permease"/>
</dbReference>
<evidence type="ECO:0000256" key="8">
    <source>
        <dbReference type="SAM" id="Phobius"/>
    </source>
</evidence>
<dbReference type="GO" id="GO:0005886">
    <property type="term" value="C:plasma membrane"/>
    <property type="evidence" value="ECO:0007669"/>
    <property type="project" value="UniProtKB-SubCell"/>
</dbReference>
<evidence type="ECO:0000256" key="3">
    <source>
        <dbReference type="ARBA" id="ARBA00022448"/>
    </source>
</evidence>
<dbReference type="Proteomes" id="UP000481033">
    <property type="component" value="Unassembled WGS sequence"/>
</dbReference>
<evidence type="ECO:0000313" key="10">
    <source>
        <dbReference type="Proteomes" id="UP000481033"/>
    </source>
</evidence>
<keyword evidence="4" id="KW-1003">Cell membrane</keyword>
<feature type="transmembrane region" description="Helical" evidence="8">
    <location>
        <begin position="78"/>
        <end position="101"/>
    </location>
</feature>
<dbReference type="GO" id="GO:1903785">
    <property type="term" value="P:L-valine transmembrane transport"/>
    <property type="evidence" value="ECO:0007669"/>
    <property type="project" value="TreeGrafter"/>
</dbReference>
<dbReference type="AlphaFoldDB" id="A0A6M0REM1"/>
<keyword evidence="6 8" id="KW-1133">Transmembrane helix</keyword>
<evidence type="ECO:0000256" key="6">
    <source>
        <dbReference type="ARBA" id="ARBA00022989"/>
    </source>
</evidence>
<feature type="transmembrane region" description="Helical" evidence="8">
    <location>
        <begin position="211"/>
        <end position="232"/>
    </location>
</feature>
<keyword evidence="3" id="KW-0813">Transport</keyword>